<keyword evidence="1" id="KW-0812">Transmembrane</keyword>
<protein>
    <submittedName>
        <fullName evidence="2">Uncharacterized membrane protein</fullName>
    </submittedName>
</protein>
<sequence>MEDFKLYIEYISRAIEAIGVLIIAVGAAVALLHFIFPLGPNARRSYRVLRHELGKAILLGLEVLVAADIIATVVTEPSMDRVLTLGLIVLIRTFLSLSLQVELEGRFPWQPRKTESDQPL</sequence>
<dbReference type="OrthoDB" id="9812897at2"/>
<reference evidence="3" key="1">
    <citation type="submission" date="2017-01" db="EMBL/GenBank/DDBJ databases">
        <authorList>
            <person name="Varghese N."/>
            <person name="Submissions S."/>
        </authorList>
    </citation>
    <scope>NUCLEOTIDE SEQUENCE [LARGE SCALE GENOMIC DNA]</scope>
    <source>
        <strain evidence="3">LP100</strain>
    </source>
</reference>
<keyword evidence="3" id="KW-1185">Reference proteome</keyword>
<dbReference type="InterPro" id="IPR012427">
    <property type="entry name" value="DUF1622"/>
</dbReference>
<evidence type="ECO:0000256" key="1">
    <source>
        <dbReference type="SAM" id="Phobius"/>
    </source>
</evidence>
<dbReference type="Pfam" id="PF07784">
    <property type="entry name" value="DUF1622"/>
    <property type="match status" value="1"/>
</dbReference>
<name>A0A1R3WDS2_9BACT</name>
<dbReference type="Proteomes" id="UP000187181">
    <property type="component" value="Unassembled WGS sequence"/>
</dbReference>
<dbReference type="EMBL" id="FTPP01000001">
    <property type="protein sequence ID" value="SIT75266.1"/>
    <property type="molecule type" value="Genomic_DNA"/>
</dbReference>
<dbReference type="PANTHER" id="PTHR38468:SF1">
    <property type="entry name" value="SLL0939 PROTEIN"/>
    <property type="match status" value="1"/>
</dbReference>
<accession>A0A1R3WDS2</accession>
<dbReference type="STRING" id="1317125.SAMN05444128_0194"/>
<keyword evidence="1" id="KW-0472">Membrane</keyword>
<proteinExistence type="predicted"/>
<dbReference type="PANTHER" id="PTHR38468">
    <property type="entry name" value="SLL0939 PROTEIN"/>
    <property type="match status" value="1"/>
</dbReference>
<organism evidence="2 3">
    <name type="scientific">Pontibacter indicus</name>
    <dbReference type="NCBI Taxonomy" id="1317125"/>
    <lineage>
        <taxon>Bacteria</taxon>
        <taxon>Pseudomonadati</taxon>
        <taxon>Bacteroidota</taxon>
        <taxon>Cytophagia</taxon>
        <taxon>Cytophagales</taxon>
        <taxon>Hymenobacteraceae</taxon>
        <taxon>Pontibacter</taxon>
    </lineage>
</organism>
<evidence type="ECO:0000313" key="2">
    <source>
        <dbReference type="EMBL" id="SIT75266.1"/>
    </source>
</evidence>
<gene>
    <name evidence="2" type="ORF">SAMN05444128_0194</name>
</gene>
<evidence type="ECO:0000313" key="3">
    <source>
        <dbReference type="Proteomes" id="UP000187181"/>
    </source>
</evidence>
<keyword evidence="1" id="KW-1133">Transmembrane helix</keyword>
<dbReference type="AlphaFoldDB" id="A0A1R3WDS2"/>
<feature type="transmembrane region" description="Helical" evidence="1">
    <location>
        <begin position="14"/>
        <end position="36"/>
    </location>
</feature>
<dbReference type="RefSeq" id="WP_076665653.1">
    <property type="nucleotide sequence ID" value="NZ_FTPP01000001.1"/>
</dbReference>